<evidence type="ECO:0000313" key="2">
    <source>
        <dbReference type="EMBL" id="KAK1329867.1"/>
    </source>
</evidence>
<accession>A0AA40LF48</accession>
<dbReference type="Pfam" id="PF17703">
    <property type="entry name" value="C19orf84"/>
    <property type="match status" value="1"/>
</dbReference>
<feature type="compositionally biased region" description="Basic and acidic residues" evidence="1">
    <location>
        <begin position="1"/>
        <end position="10"/>
    </location>
</feature>
<sequence>MEQQKEETGRDGNNLPPPGTGPWPPVPFPALLSPLLGTPDPAHLGLPESLASVTVPIRLDALSYLLHSALLGAYNLQQSLPSCTCHPPAPDPQPPAAQRPFRGGGDWDVPRRPGWGRGRGPGGGQRRRGPGRSEQPTPVWAGDSGAGPRTPPTMPSSPPALPTQDGRKEAGGPEPPLATPPAAEDWDIEY</sequence>
<feature type="compositionally biased region" description="Pro residues" evidence="1">
    <location>
        <begin position="15"/>
        <end position="28"/>
    </location>
</feature>
<organism evidence="2 3">
    <name type="scientific">Cnephaeus nilssonii</name>
    <name type="common">Northern bat</name>
    <name type="synonym">Eptesicus nilssonii</name>
    <dbReference type="NCBI Taxonomy" id="3371016"/>
    <lineage>
        <taxon>Eukaryota</taxon>
        <taxon>Metazoa</taxon>
        <taxon>Chordata</taxon>
        <taxon>Craniata</taxon>
        <taxon>Vertebrata</taxon>
        <taxon>Euteleostomi</taxon>
        <taxon>Mammalia</taxon>
        <taxon>Eutheria</taxon>
        <taxon>Laurasiatheria</taxon>
        <taxon>Chiroptera</taxon>
        <taxon>Yangochiroptera</taxon>
        <taxon>Vespertilionidae</taxon>
        <taxon>Cnephaeus</taxon>
    </lineage>
</organism>
<dbReference type="Proteomes" id="UP001177744">
    <property type="component" value="Unassembled WGS sequence"/>
</dbReference>
<name>A0AA40LF48_CNENI</name>
<evidence type="ECO:0000313" key="3">
    <source>
        <dbReference type="Proteomes" id="UP001177744"/>
    </source>
</evidence>
<feature type="compositionally biased region" description="Pro residues" evidence="1">
    <location>
        <begin position="87"/>
        <end position="97"/>
    </location>
</feature>
<feature type="region of interest" description="Disordered" evidence="1">
    <location>
        <begin position="1"/>
        <end position="44"/>
    </location>
</feature>
<feature type="region of interest" description="Disordered" evidence="1">
    <location>
        <begin position="85"/>
        <end position="190"/>
    </location>
</feature>
<evidence type="ECO:0000256" key="1">
    <source>
        <dbReference type="SAM" id="MobiDB-lite"/>
    </source>
</evidence>
<dbReference type="InterPro" id="IPR040606">
    <property type="entry name" value="C19orf84"/>
</dbReference>
<comment type="caution">
    <text evidence="2">The sequence shown here is derived from an EMBL/GenBank/DDBJ whole genome shotgun (WGS) entry which is preliminary data.</text>
</comment>
<dbReference type="EMBL" id="JAULJE010000021">
    <property type="protein sequence ID" value="KAK1329867.1"/>
    <property type="molecule type" value="Genomic_DNA"/>
</dbReference>
<protein>
    <submittedName>
        <fullName evidence="2">Uncharacterized protein</fullName>
    </submittedName>
</protein>
<reference evidence="2" key="1">
    <citation type="submission" date="2023-06" db="EMBL/GenBank/DDBJ databases">
        <title>Reference genome for the Northern bat (Eptesicus nilssonii), a most northern bat species.</title>
        <authorList>
            <person name="Laine V.N."/>
            <person name="Pulliainen A.T."/>
            <person name="Lilley T.M."/>
        </authorList>
    </citation>
    <scope>NUCLEOTIDE SEQUENCE</scope>
    <source>
        <strain evidence="2">BLF_Eptnil</strain>
        <tissue evidence="2">Kidney</tissue>
    </source>
</reference>
<keyword evidence="3" id="KW-1185">Reference proteome</keyword>
<dbReference type="AlphaFoldDB" id="A0AA40LF48"/>
<proteinExistence type="predicted"/>
<feature type="compositionally biased region" description="Gly residues" evidence="1">
    <location>
        <begin position="115"/>
        <end position="124"/>
    </location>
</feature>
<gene>
    <name evidence="2" type="ORF">QTO34_010050</name>
</gene>
<feature type="compositionally biased region" description="Pro residues" evidence="1">
    <location>
        <begin position="149"/>
        <end position="161"/>
    </location>
</feature>